<evidence type="ECO:0000256" key="1">
    <source>
        <dbReference type="SAM" id="MobiDB-lite"/>
    </source>
</evidence>
<name>A0ABP5IFS5_9ACTN</name>
<organism evidence="2 3">
    <name type="scientific">Nocardioides furvisabuli</name>
    <dbReference type="NCBI Taxonomy" id="375542"/>
    <lineage>
        <taxon>Bacteria</taxon>
        <taxon>Bacillati</taxon>
        <taxon>Actinomycetota</taxon>
        <taxon>Actinomycetes</taxon>
        <taxon>Propionibacteriales</taxon>
        <taxon>Nocardioidaceae</taxon>
        <taxon>Nocardioides</taxon>
    </lineage>
</organism>
<feature type="compositionally biased region" description="Basic residues" evidence="1">
    <location>
        <begin position="125"/>
        <end position="137"/>
    </location>
</feature>
<dbReference type="EMBL" id="BAAAMQ010000005">
    <property type="protein sequence ID" value="GAA2097612.1"/>
    <property type="molecule type" value="Genomic_DNA"/>
</dbReference>
<reference evidence="3" key="1">
    <citation type="journal article" date="2019" name="Int. J. Syst. Evol. Microbiol.">
        <title>The Global Catalogue of Microorganisms (GCM) 10K type strain sequencing project: providing services to taxonomists for standard genome sequencing and annotation.</title>
        <authorList>
            <consortium name="The Broad Institute Genomics Platform"/>
            <consortium name="The Broad Institute Genome Sequencing Center for Infectious Disease"/>
            <person name="Wu L."/>
            <person name="Ma J."/>
        </authorList>
    </citation>
    <scope>NUCLEOTIDE SEQUENCE [LARGE SCALE GENOMIC DNA]</scope>
    <source>
        <strain evidence="3">JCM 13813</strain>
    </source>
</reference>
<accession>A0ABP5IFS5</accession>
<evidence type="ECO:0000313" key="2">
    <source>
        <dbReference type="EMBL" id="GAA2097612.1"/>
    </source>
</evidence>
<feature type="compositionally biased region" description="Basic and acidic residues" evidence="1">
    <location>
        <begin position="104"/>
        <end position="124"/>
    </location>
</feature>
<keyword evidence="3" id="KW-1185">Reference proteome</keyword>
<protein>
    <submittedName>
        <fullName evidence="2">Uncharacterized protein</fullName>
    </submittedName>
</protein>
<proteinExistence type="predicted"/>
<sequence>MRKDLSLTTGKMSLTSCYGGLARPCGVLGAPIDLSGGGSVVSARKARAPGDHPEKEVRKALKEILKLKGAGFELLAGGHWGLLCCANGCCQVSVSGSPRNPQRHAQDLLREARKCPRKDGDIRKQQRRWGSKRRQGD</sequence>
<comment type="caution">
    <text evidence="2">The sequence shown here is derived from an EMBL/GenBank/DDBJ whole genome shotgun (WGS) entry which is preliminary data.</text>
</comment>
<evidence type="ECO:0000313" key="3">
    <source>
        <dbReference type="Proteomes" id="UP001501161"/>
    </source>
</evidence>
<dbReference type="Proteomes" id="UP001501161">
    <property type="component" value="Unassembled WGS sequence"/>
</dbReference>
<feature type="region of interest" description="Disordered" evidence="1">
    <location>
        <begin position="95"/>
        <end position="137"/>
    </location>
</feature>
<gene>
    <name evidence="2" type="ORF">GCM10009726_06230</name>
</gene>